<feature type="compositionally biased region" description="Basic and acidic residues" evidence="10">
    <location>
        <begin position="1"/>
        <end position="21"/>
    </location>
</feature>
<dbReference type="Proteomes" id="UP000694410">
    <property type="component" value="Unplaced"/>
</dbReference>
<dbReference type="GO" id="GO:0048167">
    <property type="term" value="P:regulation of synaptic plasticity"/>
    <property type="evidence" value="ECO:0007669"/>
    <property type="project" value="TreeGrafter"/>
</dbReference>
<dbReference type="PROSITE" id="PS50004">
    <property type="entry name" value="C2"/>
    <property type="match status" value="2"/>
</dbReference>
<feature type="compositionally biased region" description="Low complexity" evidence="10">
    <location>
        <begin position="1228"/>
        <end position="1246"/>
    </location>
</feature>
<dbReference type="GO" id="GO:0048791">
    <property type="term" value="P:calcium ion-regulated exocytosis of neurotransmitter"/>
    <property type="evidence" value="ECO:0007669"/>
    <property type="project" value="TreeGrafter"/>
</dbReference>
<evidence type="ECO:0000256" key="5">
    <source>
        <dbReference type="ARBA" id="ARBA00022782"/>
    </source>
</evidence>
<keyword evidence="15" id="KW-1185">Reference proteome</keyword>
<evidence type="ECO:0000259" key="13">
    <source>
        <dbReference type="PROSITE" id="PS50178"/>
    </source>
</evidence>
<feature type="region of interest" description="Disordered" evidence="10">
    <location>
        <begin position="617"/>
        <end position="648"/>
    </location>
</feature>
<keyword evidence="3" id="KW-0677">Repeat</keyword>
<feature type="compositionally biased region" description="Basic and acidic residues" evidence="10">
    <location>
        <begin position="284"/>
        <end position="303"/>
    </location>
</feature>
<gene>
    <name evidence="14" type="primary">RIMS2</name>
</gene>
<dbReference type="FunFam" id="2.30.42.10:FF:000003">
    <property type="entry name" value="Regulating synaptic membrane exocytosis protein 1, putative"/>
    <property type="match status" value="1"/>
</dbReference>
<dbReference type="GO" id="GO:0030154">
    <property type="term" value="P:cell differentiation"/>
    <property type="evidence" value="ECO:0007669"/>
    <property type="project" value="UniProtKB-KW"/>
</dbReference>
<feature type="compositionally biased region" description="Basic and acidic residues" evidence="10">
    <location>
        <begin position="1167"/>
        <end position="1180"/>
    </location>
</feature>
<accession>A0A8C0U5B4</accession>
<dbReference type="PROSITE" id="PS50178">
    <property type="entry name" value="ZF_FYVE"/>
    <property type="match status" value="1"/>
</dbReference>
<feature type="compositionally biased region" description="Basic and acidic residues" evidence="10">
    <location>
        <begin position="175"/>
        <end position="189"/>
    </location>
</feature>
<keyword evidence="5" id="KW-0221">Differentiation</keyword>
<dbReference type="InterPro" id="IPR001478">
    <property type="entry name" value="PDZ"/>
</dbReference>
<dbReference type="SUPFAM" id="SSF50156">
    <property type="entry name" value="PDZ domain-like"/>
    <property type="match status" value="1"/>
</dbReference>
<dbReference type="Pfam" id="PF00595">
    <property type="entry name" value="PDZ"/>
    <property type="match status" value="1"/>
</dbReference>
<feature type="compositionally biased region" description="Basic and acidic residues" evidence="10">
    <location>
        <begin position="377"/>
        <end position="394"/>
    </location>
</feature>
<feature type="compositionally biased region" description="Basic and acidic residues" evidence="10">
    <location>
        <begin position="312"/>
        <end position="336"/>
    </location>
</feature>
<dbReference type="GO" id="GO:0031267">
    <property type="term" value="F:small GTPase binding"/>
    <property type="evidence" value="ECO:0007669"/>
    <property type="project" value="InterPro"/>
</dbReference>
<feature type="compositionally biased region" description="Basic and acidic residues" evidence="10">
    <location>
        <begin position="247"/>
        <end position="268"/>
    </location>
</feature>
<evidence type="ECO:0000256" key="9">
    <source>
        <dbReference type="PROSITE-ProRule" id="PRU00091"/>
    </source>
</evidence>
<dbReference type="GO" id="GO:0008270">
    <property type="term" value="F:zinc ion binding"/>
    <property type="evidence" value="ECO:0007669"/>
    <property type="project" value="UniProtKB-KW"/>
</dbReference>
<feature type="compositionally biased region" description="Basic residues" evidence="10">
    <location>
        <begin position="430"/>
        <end position="439"/>
    </location>
</feature>
<keyword evidence="7" id="KW-0770">Synapse</keyword>
<evidence type="ECO:0000313" key="14">
    <source>
        <dbReference type="Ensembl" id="ENSCCEP00000002426.1"/>
    </source>
</evidence>
<feature type="region of interest" description="Disordered" evidence="10">
    <location>
        <begin position="1"/>
        <end position="23"/>
    </location>
</feature>
<dbReference type="SMART" id="SM00239">
    <property type="entry name" value="C2"/>
    <property type="match status" value="2"/>
</dbReference>
<dbReference type="Gene3D" id="2.30.42.10">
    <property type="match status" value="1"/>
</dbReference>
<dbReference type="PROSITE" id="PS50106">
    <property type="entry name" value="PDZ"/>
    <property type="match status" value="1"/>
</dbReference>
<feature type="compositionally biased region" description="Polar residues" evidence="10">
    <location>
        <begin position="129"/>
        <end position="162"/>
    </location>
</feature>
<evidence type="ECO:0000256" key="1">
    <source>
        <dbReference type="ARBA" id="ARBA00022553"/>
    </source>
</evidence>
<sequence>MYKEQVKKMGEESQQHQEQKGDAPTCGICHKTKFADGCGHNCSYCQTKFCARCGGRVSLRSNKVMWVCNLCRKQQEILTKSGAWFYNSGSHAPQQPDQEGIRALRNEEAPQEKKAKLQEHPQYQGPSGDISTQALDKNRSQGLTRQDSIKNGSTVKHQVTSDTSDRKRSPSISREQSRRYDQRDERDEYSQYATSDSAMPRSPSDYSDRRSQRGPQLYEEPELGDYRDSNRRSRRRSKEYSVEEEDAQSREEYERQRREEEYQARYRSDPNLARYPVKPQPYEEQMRIHAEVSRARHERRHSDVSLANTELEDSRMSMLRMERPSRQRSVSERRAAMENQRSYSMERTREAQGPSPNRQRTTNHSPPTPRRSPIPLERPDMRRSDSLRKQHHLDPSSAVRKTKREKMETMLRNDSLSSDQSESVRPPPPKPHKTKKGGKMRQVSLSSSEEELASTPEYTSCDDVEIESESVSEKGDMDYNWLDHTSWHSSEASPMSLHPVTWQPSKDGDRLIGRILLNKRLKDGSVPRDSGAMLGLKVVGGKMTESGRLCAFITKVKKGSLADTVGHLRPGDEVLEWNGRILQGATFEEVYNIILESKPEPQVELVVSRPIGDIPRIPDSTHAQLESSSSSFESQKMDRPSISVTSPMSPGMLRDVPQFLSGQLSSQSLSRRTTPFVPRVQIKLWYDKVGHQLIVTILGAKDLPSREDGRPRNPYVKIYFLPDRSDKNKRRTKTVKKTLEPKWNQTFIYSPVHRREFRERMLEITLWDQARVREEESEFLGEILIELETALLDDEPHWYKLQTHDVSSLPLPHPSPYLPRRQLHGESPTRRLQRSKRISDSEVSDYDCDDGIGVVSDYRHNGRDLQSSTLSVPEQVMSSNHCSRSGSPHRGDSIGRTRSWSPSVPPPQSRNVDQGLRGTRSTPAHYNTLNRMDRHRAVDDHYSPDRESHYVTLPRSRYTQSTDHHYRDVSQDHTMYPLFCEDAIRLLRSRTMCRTYSEGAYYDLERRTRQERRVPNSYYDDTAYTPERWYNGASSWADDIVNGSAEKYGKVPIASRRITCPRIEIQQPSTDTDRNCEAADRQPYQRSRSTEQRPVLERTNSRSRSTERPDSNLIRSMPSLMTGRSAPPSPALPRSHPRTGSVQTSPSSTPVAGRRGRQLPQLPPKGTLERSAVDVEERSRQMKMNKYKQVAGSDSRLEQDYHTKYRSGRDPHRGSDNVSNKSSDSDVSDVSAVSRTSSASRFSSTSYMSVQSERPRGNKKIRQMAVSGKNMTKSTSISGEMYTLEKNDGSQSDTAVGTVGGGSKKRRSSIGAKMVAIVGLSRKSRSTSQLSQTEAGGKKLRSTVQRSTETGLAVEMRNWMTRQASRESTDGSMNSYSSEGNLIFPGVRLAADSQFSDFLDGLGPAQLVGRQTLATPSMGDIQVGMMDKKGQLEVEIIRARGLVVKPGSKTLPAPYVKVYLLENGVCIAKKKTKVARKTLEPLYQQLLSFEESPQGKVLQIIVWGDYGRMDHKSFMGVAQILLDELDLSNMGCNAILCSQGSCTHCALRKALSLVMPQKRSYPPMKPRYKSVSRHWKKGRI</sequence>
<comment type="subcellular location">
    <subcellularLocation>
        <location evidence="8">Synapse</location>
    </subcellularLocation>
</comment>
<dbReference type="GO" id="GO:0048788">
    <property type="term" value="C:cytoskeleton of presynaptic active zone"/>
    <property type="evidence" value="ECO:0007669"/>
    <property type="project" value="TreeGrafter"/>
</dbReference>
<dbReference type="GO" id="GO:0042391">
    <property type="term" value="P:regulation of membrane potential"/>
    <property type="evidence" value="ECO:0007669"/>
    <property type="project" value="TreeGrafter"/>
</dbReference>
<feature type="domain" description="PDZ" evidence="12">
    <location>
        <begin position="523"/>
        <end position="609"/>
    </location>
</feature>
<dbReference type="SUPFAM" id="SSF49562">
    <property type="entry name" value="C2 domain (Calcium/lipid-binding domain, CaLB)"/>
    <property type="match status" value="2"/>
</dbReference>
<dbReference type="InterPro" id="IPR054386">
    <property type="entry name" value="RIM_Znf"/>
</dbReference>
<feature type="region of interest" description="Disordered" evidence="10">
    <location>
        <begin position="107"/>
        <end position="465"/>
    </location>
</feature>
<dbReference type="PANTHER" id="PTHR12157:SF15">
    <property type="entry name" value="REGULATING SYNAPTIC MEMBRANE EXOCYTOSIS PROTEIN 2"/>
    <property type="match status" value="1"/>
</dbReference>
<dbReference type="InterPro" id="IPR013083">
    <property type="entry name" value="Znf_RING/FYVE/PHD"/>
</dbReference>
<protein>
    <submittedName>
        <fullName evidence="14">Regulating synaptic membrane exocytosis 2</fullName>
    </submittedName>
</protein>
<feature type="compositionally biased region" description="Basic and acidic residues" evidence="10">
    <location>
        <begin position="1071"/>
        <end position="1080"/>
    </location>
</feature>
<feature type="compositionally biased region" description="Polar residues" evidence="10">
    <location>
        <begin position="1140"/>
        <end position="1150"/>
    </location>
</feature>
<dbReference type="GO" id="GO:2000300">
    <property type="term" value="P:regulation of synaptic vesicle exocytosis"/>
    <property type="evidence" value="ECO:0007669"/>
    <property type="project" value="TreeGrafter"/>
</dbReference>
<keyword evidence="4 9" id="KW-0863">Zinc-finger</keyword>
<name>A0A8C0U5B4_CYACU</name>
<evidence type="ECO:0000256" key="2">
    <source>
        <dbReference type="ARBA" id="ARBA00022723"/>
    </source>
</evidence>
<reference evidence="14" key="2">
    <citation type="submission" date="2025-09" db="UniProtKB">
        <authorList>
            <consortium name="Ensembl"/>
        </authorList>
    </citation>
    <scope>IDENTIFICATION</scope>
</reference>
<feature type="region of interest" description="Disordered" evidence="10">
    <location>
        <begin position="809"/>
        <end position="845"/>
    </location>
</feature>
<dbReference type="FunFam" id="3.30.40.10:FF:000567">
    <property type="entry name" value="Regulating synaptic membrane exocytosis 1"/>
    <property type="match status" value="1"/>
</dbReference>
<dbReference type="GO" id="GO:0044325">
    <property type="term" value="F:transmembrane transporter binding"/>
    <property type="evidence" value="ECO:0007669"/>
    <property type="project" value="TreeGrafter"/>
</dbReference>
<dbReference type="Ensembl" id="ENSCCET00000004012.1">
    <property type="protein sequence ID" value="ENSCCEP00000002426.1"/>
    <property type="gene ID" value="ENSCCEG00000002702.1"/>
</dbReference>
<feature type="region of interest" description="Disordered" evidence="10">
    <location>
        <begin position="865"/>
        <end position="924"/>
    </location>
</feature>
<keyword evidence="6" id="KW-0862">Zinc</keyword>
<feature type="compositionally biased region" description="Polar residues" evidence="10">
    <location>
        <begin position="354"/>
        <end position="365"/>
    </location>
</feature>
<feature type="compositionally biased region" description="Polar residues" evidence="10">
    <location>
        <begin position="865"/>
        <end position="886"/>
    </location>
</feature>
<evidence type="ECO:0000256" key="3">
    <source>
        <dbReference type="ARBA" id="ARBA00022737"/>
    </source>
</evidence>
<dbReference type="InterPro" id="IPR000008">
    <property type="entry name" value="C2_dom"/>
</dbReference>
<feature type="region of interest" description="Disordered" evidence="10">
    <location>
        <begin position="1285"/>
        <end position="1307"/>
    </location>
</feature>
<dbReference type="InterPro" id="IPR036034">
    <property type="entry name" value="PDZ_sf"/>
</dbReference>
<evidence type="ECO:0000313" key="15">
    <source>
        <dbReference type="Proteomes" id="UP000694410"/>
    </source>
</evidence>
<proteinExistence type="predicted"/>
<dbReference type="GO" id="GO:0042734">
    <property type="term" value="C:presynaptic membrane"/>
    <property type="evidence" value="ECO:0007669"/>
    <property type="project" value="TreeGrafter"/>
</dbReference>
<organism evidence="14 15">
    <name type="scientific">Cyanistes caeruleus</name>
    <name type="common">Eurasian blue tit</name>
    <name type="synonym">Parus caeruleus</name>
    <dbReference type="NCBI Taxonomy" id="156563"/>
    <lineage>
        <taxon>Eukaryota</taxon>
        <taxon>Metazoa</taxon>
        <taxon>Chordata</taxon>
        <taxon>Craniata</taxon>
        <taxon>Vertebrata</taxon>
        <taxon>Euteleostomi</taxon>
        <taxon>Archelosauria</taxon>
        <taxon>Archosauria</taxon>
        <taxon>Dinosauria</taxon>
        <taxon>Saurischia</taxon>
        <taxon>Theropoda</taxon>
        <taxon>Coelurosauria</taxon>
        <taxon>Aves</taxon>
        <taxon>Neognathae</taxon>
        <taxon>Neoaves</taxon>
        <taxon>Telluraves</taxon>
        <taxon>Australaves</taxon>
        <taxon>Passeriformes</taxon>
        <taxon>Paridae</taxon>
        <taxon>Cyanistes</taxon>
    </lineage>
</organism>
<dbReference type="CDD" id="cd04031">
    <property type="entry name" value="C2A_RIM1alpha"/>
    <property type="match status" value="1"/>
</dbReference>
<dbReference type="Gene3D" id="2.60.40.150">
    <property type="entry name" value="C2 domain"/>
    <property type="match status" value="2"/>
</dbReference>
<evidence type="ECO:0000256" key="10">
    <source>
        <dbReference type="SAM" id="MobiDB-lite"/>
    </source>
</evidence>
<evidence type="ECO:0000259" key="11">
    <source>
        <dbReference type="PROSITE" id="PS50004"/>
    </source>
</evidence>
<dbReference type="FunFam" id="2.60.40.150:FF:000003">
    <property type="entry name" value="Regulating synaptic membrane exocytosis protein 2"/>
    <property type="match status" value="1"/>
</dbReference>
<evidence type="ECO:0000259" key="12">
    <source>
        <dbReference type="PROSITE" id="PS50106"/>
    </source>
</evidence>
<evidence type="ECO:0000256" key="4">
    <source>
        <dbReference type="ARBA" id="ARBA00022771"/>
    </source>
</evidence>
<evidence type="ECO:0000256" key="7">
    <source>
        <dbReference type="ARBA" id="ARBA00023018"/>
    </source>
</evidence>
<keyword evidence="1" id="KW-0597">Phosphoprotein</keyword>
<dbReference type="PANTHER" id="PTHR12157">
    <property type="entry name" value="REGULATING SYNAPTIC MEMBRANE EXOCYTOSIS PROTEIN"/>
    <property type="match status" value="1"/>
</dbReference>
<dbReference type="CDD" id="cd04028">
    <property type="entry name" value="C2B_RIM1alpha"/>
    <property type="match status" value="1"/>
</dbReference>
<feature type="domain" description="C2" evidence="11">
    <location>
        <begin position="1417"/>
        <end position="1536"/>
    </location>
</feature>
<dbReference type="InterPro" id="IPR039032">
    <property type="entry name" value="Rim-like"/>
</dbReference>
<dbReference type="InterPro" id="IPR011011">
    <property type="entry name" value="Znf_FYVE_PHD"/>
</dbReference>
<evidence type="ECO:0000256" key="8">
    <source>
        <dbReference type="ARBA" id="ARBA00034103"/>
    </source>
</evidence>
<dbReference type="Pfam" id="PF22601">
    <property type="entry name" value="RIM2a_ZnF"/>
    <property type="match status" value="1"/>
</dbReference>
<feature type="compositionally biased region" description="Basic and acidic residues" evidence="10">
    <location>
        <begin position="107"/>
        <end position="119"/>
    </location>
</feature>
<dbReference type="Pfam" id="PF00168">
    <property type="entry name" value="C2"/>
    <property type="match status" value="2"/>
</dbReference>
<reference evidence="14" key="1">
    <citation type="submission" date="2025-08" db="UniProtKB">
        <authorList>
            <consortium name="Ensembl"/>
        </authorList>
    </citation>
    <scope>IDENTIFICATION</scope>
</reference>
<feature type="region of interest" description="Disordered" evidence="10">
    <location>
        <begin position="1322"/>
        <end position="1348"/>
    </location>
</feature>
<dbReference type="InterPro" id="IPR035892">
    <property type="entry name" value="C2_domain_sf"/>
</dbReference>
<dbReference type="SMART" id="SM00228">
    <property type="entry name" value="PDZ"/>
    <property type="match status" value="1"/>
</dbReference>
<feature type="domain" description="FYVE-type" evidence="13">
    <location>
        <begin position="20"/>
        <end position="76"/>
    </location>
</feature>
<dbReference type="GO" id="GO:0050806">
    <property type="term" value="P:positive regulation of synaptic transmission"/>
    <property type="evidence" value="ECO:0007669"/>
    <property type="project" value="TreeGrafter"/>
</dbReference>
<feature type="domain" description="C2" evidence="11">
    <location>
        <begin position="676"/>
        <end position="799"/>
    </location>
</feature>
<feature type="compositionally biased region" description="Polar residues" evidence="10">
    <location>
        <begin position="412"/>
        <end position="423"/>
    </location>
</feature>
<dbReference type="SUPFAM" id="SSF57903">
    <property type="entry name" value="FYVE/PHD zinc finger"/>
    <property type="match status" value="1"/>
</dbReference>
<feature type="compositionally biased region" description="Basic and acidic residues" evidence="10">
    <location>
        <begin position="1088"/>
        <end position="1110"/>
    </location>
</feature>
<feature type="compositionally biased region" description="Basic and acidic residues" evidence="10">
    <location>
        <begin position="1195"/>
        <end position="1215"/>
    </location>
</feature>
<keyword evidence="2" id="KW-0479">Metal-binding</keyword>
<feature type="region of interest" description="Disordered" evidence="10">
    <location>
        <begin position="1062"/>
        <end position="1273"/>
    </location>
</feature>
<dbReference type="FunFam" id="2.60.40.150:FF:000001">
    <property type="entry name" value="Regulating synaptic membrane exocytosis 3, isoform CRA_a"/>
    <property type="match status" value="1"/>
</dbReference>
<dbReference type="CDD" id="cd06714">
    <property type="entry name" value="PDZ_RIM-like"/>
    <property type="match status" value="1"/>
</dbReference>
<evidence type="ECO:0000256" key="6">
    <source>
        <dbReference type="ARBA" id="ARBA00022833"/>
    </source>
</evidence>
<dbReference type="InterPro" id="IPR017455">
    <property type="entry name" value="Znf_FYVE-rel"/>
</dbReference>
<dbReference type="Gene3D" id="3.30.40.10">
    <property type="entry name" value="Zinc/RING finger domain, C3HC4 (zinc finger)"/>
    <property type="match status" value="1"/>
</dbReference>